<dbReference type="OrthoDB" id="63984at2"/>
<dbReference type="Proteomes" id="UP000028945">
    <property type="component" value="Chromosome"/>
</dbReference>
<keyword evidence="11" id="KW-1185">Reference proteome</keyword>
<evidence type="ECO:0000256" key="4">
    <source>
        <dbReference type="ARBA" id="ARBA00022475"/>
    </source>
</evidence>
<keyword evidence="6 8" id="KW-1133">Transmembrane helix</keyword>
<evidence type="ECO:0000256" key="5">
    <source>
        <dbReference type="ARBA" id="ARBA00022692"/>
    </source>
</evidence>
<keyword evidence="7 8" id="KW-0472">Membrane</keyword>
<keyword evidence="5 8" id="KW-0812">Transmembrane</keyword>
<feature type="transmembrane region" description="Helical" evidence="8">
    <location>
        <begin position="369"/>
        <end position="390"/>
    </location>
</feature>
<feature type="transmembrane region" description="Helical" evidence="8">
    <location>
        <begin position="279"/>
        <end position="298"/>
    </location>
</feature>
<name>A0A077DIP9_9BURK</name>
<dbReference type="SUPFAM" id="SSF103473">
    <property type="entry name" value="MFS general substrate transporter"/>
    <property type="match status" value="1"/>
</dbReference>
<keyword evidence="4" id="KW-1003">Cell membrane</keyword>
<feature type="transmembrane region" description="Helical" evidence="8">
    <location>
        <begin position="247"/>
        <end position="267"/>
    </location>
</feature>
<comment type="similarity">
    <text evidence="2">Belongs to the major facilitator superfamily.</text>
</comment>
<feature type="transmembrane region" description="Helical" evidence="8">
    <location>
        <begin position="14"/>
        <end position="33"/>
    </location>
</feature>
<dbReference type="Gene3D" id="1.20.1250.20">
    <property type="entry name" value="MFS general substrate transporter like domains"/>
    <property type="match status" value="1"/>
</dbReference>
<feature type="transmembrane region" description="Helical" evidence="8">
    <location>
        <begin position="342"/>
        <end position="363"/>
    </location>
</feature>
<dbReference type="eggNOG" id="COG2814">
    <property type="taxonomic scope" value="Bacteria"/>
</dbReference>
<dbReference type="InterPro" id="IPR020846">
    <property type="entry name" value="MFS_dom"/>
</dbReference>
<evidence type="ECO:0000256" key="8">
    <source>
        <dbReference type="SAM" id="Phobius"/>
    </source>
</evidence>
<dbReference type="PROSITE" id="PS50850">
    <property type="entry name" value="MFS"/>
    <property type="match status" value="1"/>
</dbReference>
<evidence type="ECO:0000256" key="7">
    <source>
        <dbReference type="ARBA" id="ARBA00023136"/>
    </source>
</evidence>
<evidence type="ECO:0000256" key="2">
    <source>
        <dbReference type="ARBA" id="ARBA00008335"/>
    </source>
</evidence>
<evidence type="ECO:0000256" key="1">
    <source>
        <dbReference type="ARBA" id="ARBA00004651"/>
    </source>
</evidence>
<dbReference type="GO" id="GO:0005886">
    <property type="term" value="C:plasma membrane"/>
    <property type="evidence" value="ECO:0007669"/>
    <property type="project" value="UniProtKB-SubCell"/>
</dbReference>
<keyword evidence="3" id="KW-0813">Transport</keyword>
<protein>
    <submittedName>
        <fullName evidence="10">MFS transporter</fullName>
    </submittedName>
</protein>
<dbReference type="HOGENOM" id="CLU_001265_19_3_4"/>
<evidence type="ECO:0000313" key="11">
    <source>
        <dbReference type="Proteomes" id="UP000028945"/>
    </source>
</evidence>
<accession>A0A077DIP9</accession>
<sequence>MDQSKYLNSKSQEIALLLTVACVGMIAFMQVYSIQSILPILQEDLSINAVTAGSLVGATVLAISLISPFMGMISDALGRRVFIIGAIFLLSVPTFMISYAETEQQIWLCRFFQGLCIPSITVVLIAFVGEEFSGTLRLKLMSFYVSGTVLGGFLGRFLVGNMTSWIGWQKAYVVMAAISFLSALVVIKYLPKSENFVAKPNVKQAFIQLLAHIHNPHIIAACLLGFCVMYSLVGSFTYINLHFAEAPYYFSASDLANVFAVYLVGMLVTPISAKMISRFGGSMTATLSVLISVSGVLLSLMSPVWVVILSLILISSGVFIANSATINYIAMNVTQGRSLASGIYYLCFYAGGAAGAFICGLAYEVGKWPYTVVALLMIQGMGMVVANTLMRKAA</sequence>
<comment type="subcellular location">
    <subcellularLocation>
        <location evidence="1">Cell membrane</location>
        <topology evidence="1">Multi-pass membrane protein</topology>
    </subcellularLocation>
</comment>
<organism evidence="10 11">
    <name type="scientific">Basilea psittacipulmonis DSM 24701</name>
    <dbReference type="NCBI Taxonomy" id="1072685"/>
    <lineage>
        <taxon>Bacteria</taxon>
        <taxon>Pseudomonadati</taxon>
        <taxon>Pseudomonadota</taxon>
        <taxon>Betaproteobacteria</taxon>
        <taxon>Burkholderiales</taxon>
        <taxon>Alcaligenaceae</taxon>
        <taxon>Basilea</taxon>
    </lineage>
</organism>
<dbReference type="PROSITE" id="PS00216">
    <property type="entry name" value="SUGAR_TRANSPORT_1"/>
    <property type="match status" value="1"/>
</dbReference>
<dbReference type="CDD" id="cd17324">
    <property type="entry name" value="MFS_NepI_like"/>
    <property type="match status" value="1"/>
</dbReference>
<feature type="transmembrane region" description="Helical" evidence="8">
    <location>
        <begin position="45"/>
        <end position="69"/>
    </location>
</feature>
<dbReference type="PANTHER" id="PTHR43271">
    <property type="entry name" value="BLL2771 PROTEIN"/>
    <property type="match status" value="1"/>
</dbReference>
<dbReference type="InterPro" id="IPR036259">
    <property type="entry name" value="MFS_trans_sf"/>
</dbReference>
<feature type="transmembrane region" description="Helical" evidence="8">
    <location>
        <begin position="304"/>
        <end position="330"/>
    </location>
</feature>
<dbReference type="InterPro" id="IPR011701">
    <property type="entry name" value="MFS"/>
</dbReference>
<dbReference type="PANTHER" id="PTHR43271:SF2">
    <property type="entry name" value="BLL2771 PROTEIN"/>
    <property type="match status" value="1"/>
</dbReference>
<dbReference type="RefSeq" id="WP_038501282.1">
    <property type="nucleotide sequence ID" value="NZ_AFWK01000099.1"/>
</dbReference>
<evidence type="ECO:0000256" key="3">
    <source>
        <dbReference type="ARBA" id="ARBA00022448"/>
    </source>
</evidence>
<feature type="transmembrane region" description="Helical" evidence="8">
    <location>
        <begin position="81"/>
        <end position="99"/>
    </location>
</feature>
<dbReference type="EMBL" id="CP009238">
    <property type="protein sequence ID" value="AIL33342.1"/>
    <property type="molecule type" value="Genomic_DNA"/>
</dbReference>
<feature type="transmembrane region" description="Helical" evidence="8">
    <location>
        <begin position="218"/>
        <end position="241"/>
    </location>
</feature>
<feature type="transmembrane region" description="Helical" evidence="8">
    <location>
        <begin position="171"/>
        <end position="190"/>
    </location>
</feature>
<evidence type="ECO:0000259" key="9">
    <source>
        <dbReference type="PROSITE" id="PS50850"/>
    </source>
</evidence>
<evidence type="ECO:0000256" key="6">
    <source>
        <dbReference type="ARBA" id="ARBA00022989"/>
    </source>
</evidence>
<dbReference type="InterPro" id="IPR005829">
    <property type="entry name" value="Sugar_transporter_CS"/>
</dbReference>
<dbReference type="GO" id="GO:0022857">
    <property type="term" value="F:transmembrane transporter activity"/>
    <property type="evidence" value="ECO:0007669"/>
    <property type="project" value="InterPro"/>
</dbReference>
<proteinExistence type="inferred from homology"/>
<feature type="transmembrane region" description="Helical" evidence="8">
    <location>
        <begin position="111"/>
        <end position="129"/>
    </location>
</feature>
<evidence type="ECO:0000313" key="10">
    <source>
        <dbReference type="EMBL" id="AIL33342.1"/>
    </source>
</evidence>
<dbReference type="AlphaFoldDB" id="A0A077DIP9"/>
<dbReference type="KEGG" id="bpsi:IX83_08545"/>
<reference evidence="10 11" key="1">
    <citation type="journal article" date="2014" name="BMC Genomics">
        <title>A genomic perspective on a new bacterial genus and species from the Alcaligenaceae family, Basilea psittacipulmonis.</title>
        <authorList>
            <person name="Whiteson K.L."/>
            <person name="Hernandez D."/>
            <person name="Lazarevic V."/>
            <person name="Gaia N."/>
            <person name="Farinelli L."/>
            <person name="Francois P."/>
            <person name="Pilo P."/>
            <person name="Frey J."/>
            <person name="Schrenzel J."/>
        </authorList>
    </citation>
    <scope>NUCLEOTIDE SEQUENCE [LARGE SCALE GENOMIC DNA]</scope>
    <source>
        <strain evidence="10 11">DSM 24701</strain>
    </source>
</reference>
<dbReference type="Pfam" id="PF07690">
    <property type="entry name" value="MFS_1"/>
    <property type="match status" value="1"/>
</dbReference>
<feature type="transmembrane region" description="Helical" evidence="8">
    <location>
        <begin position="141"/>
        <end position="159"/>
    </location>
</feature>
<gene>
    <name evidence="10" type="ORF">IX83_08545</name>
</gene>
<feature type="domain" description="Major facilitator superfamily (MFS) profile" evidence="9">
    <location>
        <begin position="16"/>
        <end position="394"/>
    </location>
</feature>